<dbReference type="OrthoDB" id="5647128at2"/>
<dbReference type="InterPro" id="IPR050076">
    <property type="entry name" value="ArchSynthase1/Queuine_TRR"/>
</dbReference>
<dbReference type="AlphaFoldDB" id="A0A098G513"/>
<sequence length="279" mass="31773">MLDREQSYIPIMTSEAGLCLTSANWQEAKINTMSFHLDSLLLKPGYDFLKKIHDLAQYLGWSGGLILNATKCVANKGGVFTLVSPYDGSKIKLSYEQLVELIQHIKPDAVLLPLKIIREFPQLWDNWNDAIIPFIAAEDLSQQELQRQHGVYFNINHSSSNALADELRKWSALPRYIIGHGDLANLDELKKDESLWIESDAPAAMAMRGIVFSQQGNLHLIEDVYAMQFTTIDAACACPSCSQRFTKAYLHHLYLHTPLLCQRFLIQHNVYYAQNYVRN</sequence>
<evidence type="ECO:0000259" key="2">
    <source>
        <dbReference type="Pfam" id="PF01702"/>
    </source>
</evidence>
<evidence type="ECO:0000313" key="3">
    <source>
        <dbReference type="EMBL" id="CEG57573.1"/>
    </source>
</evidence>
<dbReference type="GO" id="GO:0002099">
    <property type="term" value="P:tRNA wobble guanine modification"/>
    <property type="evidence" value="ECO:0007669"/>
    <property type="project" value="TreeGrafter"/>
</dbReference>
<evidence type="ECO:0000256" key="1">
    <source>
        <dbReference type="ARBA" id="ARBA00022694"/>
    </source>
</evidence>
<name>A0A098G513_9GAMM</name>
<dbReference type="InterPro" id="IPR036511">
    <property type="entry name" value="TGT-like_sf"/>
</dbReference>
<reference evidence="4" key="1">
    <citation type="submission" date="2014-09" db="EMBL/GenBank/DDBJ databases">
        <authorList>
            <person name="Gomez-Valero L."/>
        </authorList>
    </citation>
    <scope>NUCLEOTIDE SEQUENCE [LARGE SCALE GENOMIC DNA]</scope>
    <source>
        <strain evidence="4">ATCC700992</strain>
    </source>
</reference>
<dbReference type="KEGG" id="lfa:LFA_2194"/>
<dbReference type="GO" id="GO:0016757">
    <property type="term" value="F:glycosyltransferase activity"/>
    <property type="evidence" value="ECO:0007669"/>
    <property type="project" value="UniProtKB-KW"/>
</dbReference>
<feature type="domain" description="tRNA-guanine(15) transglycosylase-like" evidence="2">
    <location>
        <begin position="174"/>
        <end position="278"/>
    </location>
</feature>
<evidence type="ECO:0000313" key="4">
    <source>
        <dbReference type="Proteomes" id="UP000032430"/>
    </source>
</evidence>
<dbReference type="Gene3D" id="3.20.20.105">
    <property type="entry name" value="Queuine tRNA-ribosyltransferase-like"/>
    <property type="match status" value="2"/>
</dbReference>
<dbReference type="EMBL" id="LN614827">
    <property type="protein sequence ID" value="CEG57573.1"/>
    <property type="molecule type" value="Genomic_DNA"/>
</dbReference>
<dbReference type="PANTHER" id="PTHR46499:SF1">
    <property type="entry name" value="QUEUINE TRNA-RIBOSYLTRANSFERASE"/>
    <property type="match status" value="1"/>
</dbReference>
<keyword evidence="4" id="KW-1185">Reference proteome</keyword>
<keyword evidence="3" id="KW-0808">Transferase</keyword>
<dbReference type="SUPFAM" id="SSF51713">
    <property type="entry name" value="tRNA-guanine transglycosylase"/>
    <property type="match status" value="1"/>
</dbReference>
<dbReference type="HOGENOM" id="CLU_996750_0_0_6"/>
<keyword evidence="1" id="KW-0819">tRNA processing</keyword>
<dbReference type="Proteomes" id="UP000032430">
    <property type="component" value="Chromosome I"/>
</dbReference>
<dbReference type="RefSeq" id="WP_045096046.1">
    <property type="nucleotide sequence ID" value="NZ_LN614827.1"/>
</dbReference>
<dbReference type="EC" id="2.4.2.29" evidence="3"/>
<dbReference type="GO" id="GO:0005737">
    <property type="term" value="C:cytoplasm"/>
    <property type="evidence" value="ECO:0007669"/>
    <property type="project" value="TreeGrafter"/>
</dbReference>
<dbReference type="InterPro" id="IPR002616">
    <property type="entry name" value="tRNA_ribo_trans-like"/>
</dbReference>
<keyword evidence="3" id="KW-0328">Glycosyltransferase</keyword>
<dbReference type="PANTHER" id="PTHR46499">
    <property type="entry name" value="QUEUINE TRNA-RIBOSYLTRANSFERASE"/>
    <property type="match status" value="1"/>
</dbReference>
<organism evidence="3 4">
    <name type="scientific">Legionella fallonii LLAP-10</name>
    <dbReference type="NCBI Taxonomy" id="1212491"/>
    <lineage>
        <taxon>Bacteria</taxon>
        <taxon>Pseudomonadati</taxon>
        <taxon>Pseudomonadota</taxon>
        <taxon>Gammaproteobacteria</taxon>
        <taxon>Legionellales</taxon>
        <taxon>Legionellaceae</taxon>
        <taxon>Legionella</taxon>
    </lineage>
</organism>
<dbReference type="STRING" id="1212491.LFA_2194"/>
<protein>
    <submittedName>
        <fullName evidence="3">Queuine tRNA-ribosyltransferase</fullName>
        <ecNumber evidence="3">2.4.2.29</ecNumber>
    </submittedName>
</protein>
<proteinExistence type="predicted"/>
<accession>A0A098G513</accession>
<dbReference type="Pfam" id="PF01702">
    <property type="entry name" value="TGT"/>
    <property type="match status" value="1"/>
</dbReference>
<gene>
    <name evidence="3" type="primary">tgt</name>
    <name evidence="3" type="ORF">LFA_2194</name>
</gene>